<evidence type="ECO:0000259" key="5">
    <source>
        <dbReference type="Pfam" id="PF01485"/>
    </source>
</evidence>
<sequence length="435" mass="47745">MPEPSKQVPGDATEALLPRLPRLFELFTAEGLCFLDVLASISRRLICAACQKDEAGGDIPRVALPRALLVALLSALRTRRSGVHAMLQLAEALVAWAERSSEVQTATRQLVLDLYSSLSLQLSSPTSELSQVLGPLLALGHRGVDLWTCDKIGLGNKIFGSALSILEASDGQQPEGEAVPTVSPRVAAELLQLLTLLSCWRARCLLGEASKENSGATVLLLFSDVVPPDSRQLQQGVSVVTTCGTLTTAARLPWHCPRPNAWEGFKDLATFEIQLKPMGFKRCPACQYPCEKADPLSCDHITCECGHQFCWNCGEDRRVIYAHDLSYHHPRCKFYVPCDEKPKLEKNCPRCKETGIPCLRPSEEEAATKANVQKEQLGLYMKNWRRTEERDAALVSEKTEVRAGAPPFGEVFAQMFCGGPLASCCRVLGTENARR</sequence>
<dbReference type="Pfam" id="PF01485">
    <property type="entry name" value="IBR"/>
    <property type="match status" value="1"/>
</dbReference>
<keyword evidence="2" id="KW-0863">Zinc-finger</keyword>
<evidence type="ECO:0000313" key="8">
    <source>
        <dbReference type="Proteomes" id="UP001152797"/>
    </source>
</evidence>
<evidence type="ECO:0000256" key="2">
    <source>
        <dbReference type="ARBA" id="ARBA00022771"/>
    </source>
</evidence>
<reference evidence="7 8" key="2">
    <citation type="submission" date="2024-05" db="EMBL/GenBank/DDBJ databases">
        <authorList>
            <person name="Chen Y."/>
            <person name="Shah S."/>
            <person name="Dougan E. K."/>
            <person name="Thang M."/>
            <person name="Chan C."/>
        </authorList>
    </citation>
    <scope>NUCLEOTIDE SEQUENCE [LARGE SCALE GENOMIC DNA]</scope>
</reference>
<gene>
    <name evidence="6" type="ORF">C1SCF055_LOCUS18718</name>
</gene>
<keyword evidence="4" id="KW-0862">Zinc</keyword>
<keyword evidence="3" id="KW-0833">Ubl conjugation pathway</keyword>
<dbReference type="EMBL" id="CAMXCT010001639">
    <property type="protein sequence ID" value="CAI3991848.1"/>
    <property type="molecule type" value="Genomic_DNA"/>
</dbReference>
<accession>A0A9P1FX36</accession>
<dbReference type="EMBL" id="CAMXCT020001639">
    <property type="protein sequence ID" value="CAL1145223.1"/>
    <property type="molecule type" value="Genomic_DNA"/>
</dbReference>
<proteinExistence type="predicted"/>
<dbReference type="InterPro" id="IPR002867">
    <property type="entry name" value="IBR_dom"/>
</dbReference>
<dbReference type="OrthoDB" id="10009520at2759"/>
<evidence type="ECO:0000256" key="4">
    <source>
        <dbReference type="ARBA" id="ARBA00022833"/>
    </source>
</evidence>
<organism evidence="6">
    <name type="scientific">Cladocopium goreaui</name>
    <dbReference type="NCBI Taxonomy" id="2562237"/>
    <lineage>
        <taxon>Eukaryota</taxon>
        <taxon>Sar</taxon>
        <taxon>Alveolata</taxon>
        <taxon>Dinophyceae</taxon>
        <taxon>Suessiales</taxon>
        <taxon>Symbiodiniaceae</taxon>
        <taxon>Cladocopium</taxon>
    </lineage>
</organism>
<feature type="domain" description="IBR" evidence="5">
    <location>
        <begin position="279"/>
        <end position="316"/>
    </location>
</feature>
<name>A0A9P1FX36_9DINO</name>
<dbReference type="Gene3D" id="1.20.120.1750">
    <property type="match status" value="1"/>
</dbReference>
<dbReference type="AlphaFoldDB" id="A0A9P1FX36"/>
<comment type="caution">
    <text evidence="6">The sequence shown here is derived from an EMBL/GenBank/DDBJ whole genome shotgun (WGS) entry which is preliminary data.</text>
</comment>
<dbReference type="CDD" id="cd22584">
    <property type="entry name" value="Rcat_RBR_unk"/>
    <property type="match status" value="1"/>
</dbReference>
<keyword evidence="1" id="KW-0479">Metal-binding</keyword>
<evidence type="ECO:0000313" key="7">
    <source>
        <dbReference type="EMBL" id="CAL4779160.1"/>
    </source>
</evidence>
<keyword evidence="8" id="KW-1185">Reference proteome</keyword>
<dbReference type="SUPFAM" id="SSF57850">
    <property type="entry name" value="RING/U-box"/>
    <property type="match status" value="1"/>
</dbReference>
<evidence type="ECO:0000256" key="1">
    <source>
        <dbReference type="ARBA" id="ARBA00022723"/>
    </source>
</evidence>
<dbReference type="EMBL" id="CAMXCT030001639">
    <property type="protein sequence ID" value="CAL4779160.1"/>
    <property type="molecule type" value="Genomic_DNA"/>
</dbReference>
<dbReference type="Proteomes" id="UP001152797">
    <property type="component" value="Unassembled WGS sequence"/>
</dbReference>
<protein>
    <submittedName>
        <fullName evidence="7">Pentatricopeptide repeat-containing protein</fullName>
    </submittedName>
</protein>
<evidence type="ECO:0000313" key="6">
    <source>
        <dbReference type="EMBL" id="CAI3991848.1"/>
    </source>
</evidence>
<reference evidence="6" key="1">
    <citation type="submission" date="2022-10" db="EMBL/GenBank/DDBJ databases">
        <authorList>
            <person name="Chen Y."/>
            <person name="Dougan E. K."/>
            <person name="Chan C."/>
            <person name="Rhodes N."/>
            <person name="Thang M."/>
        </authorList>
    </citation>
    <scope>NUCLEOTIDE SEQUENCE</scope>
</reference>
<evidence type="ECO:0000256" key="3">
    <source>
        <dbReference type="ARBA" id="ARBA00022786"/>
    </source>
</evidence>